<dbReference type="Proteomes" id="UP000277580">
    <property type="component" value="Unassembled WGS sequence"/>
</dbReference>
<dbReference type="EMBL" id="ML119108">
    <property type="protein sequence ID" value="RPB16654.1"/>
    <property type="molecule type" value="Genomic_DNA"/>
</dbReference>
<sequence length="584" mass="61878">MDNHIPDISDKGLHGRAFAPYPSRRSVVHSTNGIVSCTQPLAAQAGLRILQAGGNAADAVIAVASCLNVTEPTSTGIGGDAFCLFYNASTKKIHGLNASGRSPAALTLERALADIPAAERSQDRIPMTHVHSVTVPGAASAWCDTVERFGSGKFTLREVLADAIRLAEDGYPVSEVTATNWALGVERLVGASPNSGEMLIDGRAPREGEVIRLSNLAKVYRELGEKGRKGFYEGWVAEALVEVLKSRGGVMELEDLKKMGEVGSEETEAVGLVYERTGLKLWEHAPNGQGIVALMALGILESLQERGVVPDIGKEGSHAHNSAEYLHAIIESLKIAFADGHWFIADPAHSKVPTEGLLDKGYLAARSKLFDPSVATKTPAHGSPALCSSDTVYFTVVDGQGNAASFINSNYAGFGSAIIPKGCGFTLQNRGSGFSLSAGHPNVLAPSKRPYHTIIPALITDAKTGELHTAFGVMGGYMQPQGHVQVFLNTCVWGMSVQQALDAPRICVGGGYDPSHPLVQIEEGISEETVEKLRNLGHNVVVVTGWSRGVFGRGQVIRVKHCPDGKRILSAGSDLRGDGHAVGY</sequence>
<proteinExistence type="predicted"/>
<dbReference type="PANTHER" id="PTHR43881">
    <property type="entry name" value="GAMMA-GLUTAMYLTRANSPEPTIDASE (AFU_ORTHOLOGUE AFUA_4G13580)"/>
    <property type="match status" value="1"/>
</dbReference>
<dbReference type="SUPFAM" id="SSF56235">
    <property type="entry name" value="N-terminal nucleophile aminohydrolases (Ntn hydrolases)"/>
    <property type="match status" value="1"/>
</dbReference>
<dbReference type="InterPro" id="IPR029055">
    <property type="entry name" value="Ntn_hydrolases_N"/>
</dbReference>
<keyword evidence="2" id="KW-1185">Reference proteome</keyword>
<reference evidence="1 2" key="1">
    <citation type="journal article" date="2018" name="Nat. Ecol. Evol.">
        <title>Pezizomycetes genomes reveal the molecular basis of ectomycorrhizal truffle lifestyle.</title>
        <authorList>
            <person name="Murat C."/>
            <person name="Payen T."/>
            <person name="Noel B."/>
            <person name="Kuo A."/>
            <person name="Morin E."/>
            <person name="Chen J."/>
            <person name="Kohler A."/>
            <person name="Krizsan K."/>
            <person name="Balestrini R."/>
            <person name="Da Silva C."/>
            <person name="Montanini B."/>
            <person name="Hainaut M."/>
            <person name="Levati E."/>
            <person name="Barry K.W."/>
            <person name="Belfiori B."/>
            <person name="Cichocki N."/>
            <person name="Clum A."/>
            <person name="Dockter R.B."/>
            <person name="Fauchery L."/>
            <person name="Guy J."/>
            <person name="Iotti M."/>
            <person name="Le Tacon F."/>
            <person name="Lindquist E.A."/>
            <person name="Lipzen A."/>
            <person name="Malagnac F."/>
            <person name="Mello A."/>
            <person name="Molinier V."/>
            <person name="Miyauchi S."/>
            <person name="Poulain J."/>
            <person name="Riccioni C."/>
            <person name="Rubini A."/>
            <person name="Sitrit Y."/>
            <person name="Splivallo R."/>
            <person name="Traeger S."/>
            <person name="Wang M."/>
            <person name="Zifcakova L."/>
            <person name="Wipf D."/>
            <person name="Zambonelli A."/>
            <person name="Paolocci F."/>
            <person name="Nowrousian M."/>
            <person name="Ottonello S."/>
            <person name="Baldrian P."/>
            <person name="Spatafora J.W."/>
            <person name="Henrissat B."/>
            <person name="Nagy L.G."/>
            <person name="Aury J.M."/>
            <person name="Wincker P."/>
            <person name="Grigoriev I.V."/>
            <person name="Bonfante P."/>
            <person name="Martin F.M."/>
        </authorList>
    </citation>
    <scope>NUCLEOTIDE SEQUENCE [LARGE SCALE GENOMIC DNA]</scope>
    <source>
        <strain evidence="1 2">CCBAS932</strain>
    </source>
</reference>
<dbReference type="InterPro" id="IPR043138">
    <property type="entry name" value="GGT_lsub"/>
</dbReference>
<dbReference type="PANTHER" id="PTHR43881:SF1">
    <property type="entry name" value="GAMMA-GLUTAMYLTRANSPEPTIDASE (AFU_ORTHOLOGUE AFUA_4G13580)"/>
    <property type="match status" value="1"/>
</dbReference>
<dbReference type="Gene3D" id="1.10.246.130">
    <property type="match status" value="1"/>
</dbReference>
<organism evidence="1 2">
    <name type="scientific">Morchella conica CCBAS932</name>
    <dbReference type="NCBI Taxonomy" id="1392247"/>
    <lineage>
        <taxon>Eukaryota</taxon>
        <taxon>Fungi</taxon>
        <taxon>Dikarya</taxon>
        <taxon>Ascomycota</taxon>
        <taxon>Pezizomycotina</taxon>
        <taxon>Pezizomycetes</taxon>
        <taxon>Pezizales</taxon>
        <taxon>Morchellaceae</taxon>
        <taxon>Morchella</taxon>
    </lineage>
</organism>
<dbReference type="OrthoDB" id="2015213at2759"/>
<evidence type="ECO:0000313" key="2">
    <source>
        <dbReference type="Proteomes" id="UP000277580"/>
    </source>
</evidence>
<protein>
    <submittedName>
        <fullName evidence="1">Gamma-glutamyltranspeptidase</fullName>
    </submittedName>
</protein>
<dbReference type="Gene3D" id="3.60.20.40">
    <property type="match status" value="1"/>
</dbReference>
<dbReference type="PRINTS" id="PR01210">
    <property type="entry name" value="GGTRANSPTASE"/>
</dbReference>
<gene>
    <name evidence="1" type="ORF">P167DRAFT_602390</name>
</gene>
<name>A0A3N4L1G0_9PEZI</name>
<dbReference type="Pfam" id="PF01019">
    <property type="entry name" value="G_glu_transpept"/>
    <property type="match status" value="1"/>
</dbReference>
<evidence type="ECO:0000313" key="1">
    <source>
        <dbReference type="EMBL" id="RPB16654.1"/>
    </source>
</evidence>
<dbReference type="InParanoid" id="A0A3N4L1G0"/>
<accession>A0A3N4L1G0</accession>
<dbReference type="InterPro" id="IPR043137">
    <property type="entry name" value="GGT_ssub_C"/>
</dbReference>
<dbReference type="InterPro" id="IPR052896">
    <property type="entry name" value="GGT-like_enzyme"/>
</dbReference>
<dbReference type="STRING" id="1392247.A0A3N4L1G0"/>
<dbReference type="AlphaFoldDB" id="A0A3N4L1G0"/>